<keyword evidence="1" id="KW-0479">Metal-binding</keyword>
<dbReference type="SUPFAM" id="SSF161245">
    <property type="entry name" value="Zinc hairpin stack"/>
    <property type="match status" value="1"/>
</dbReference>
<evidence type="ECO:0000259" key="2">
    <source>
        <dbReference type="PROSITE" id="PS51270"/>
    </source>
</evidence>
<evidence type="ECO:0000313" key="3">
    <source>
        <dbReference type="EMBL" id="CAH3182072.1"/>
    </source>
</evidence>
<name>A0ABN8RWY5_9CNID</name>
<protein>
    <recommendedName>
        <fullName evidence="2">CTCHY-type domain-containing protein</fullName>
    </recommendedName>
</protein>
<gene>
    <name evidence="3" type="ORF">PLOB_00026377</name>
</gene>
<dbReference type="EMBL" id="CALNXK010000313">
    <property type="protein sequence ID" value="CAH3182072.1"/>
    <property type="molecule type" value="Genomic_DNA"/>
</dbReference>
<keyword evidence="1" id="KW-0862">Zinc</keyword>
<dbReference type="PROSITE" id="PS51270">
    <property type="entry name" value="ZF_CTCHY"/>
    <property type="match status" value="1"/>
</dbReference>
<dbReference type="InterPro" id="IPR017921">
    <property type="entry name" value="Znf_CTCHY"/>
</dbReference>
<keyword evidence="1" id="KW-0863">Zinc-finger</keyword>
<keyword evidence="4" id="KW-1185">Reference proteome</keyword>
<comment type="caution">
    <text evidence="3">The sequence shown here is derived from an EMBL/GenBank/DDBJ whole genome shotgun (WGS) entry which is preliminary data.</text>
</comment>
<feature type="domain" description="CTCHY-type" evidence="2">
    <location>
        <begin position="70"/>
        <end position="98"/>
    </location>
</feature>
<evidence type="ECO:0000256" key="1">
    <source>
        <dbReference type="PROSITE-ProRule" id="PRU00965"/>
    </source>
</evidence>
<evidence type="ECO:0000313" key="4">
    <source>
        <dbReference type="Proteomes" id="UP001159405"/>
    </source>
</evidence>
<reference evidence="3 4" key="1">
    <citation type="submission" date="2022-05" db="EMBL/GenBank/DDBJ databases">
        <authorList>
            <consortium name="Genoscope - CEA"/>
            <person name="William W."/>
        </authorList>
    </citation>
    <scope>NUCLEOTIDE SEQUENCE [LARGE SCALE GENOMIC DNA]</scope>
</reference>
<dbReference type="Proteomes" id="UP001159405">
    <property type="component" value="Unassembled WGS sequence"/>
</dbReference>
<proteinExistence type="predicted"/>
<organism evidence="3 4">
    <name type="scientific">Porites lobata</name>
    <dbReference type="NCBI Taxonomy" id="104759"/>
    <lineage>
        <taxon>Eukaryota</taxon>
        <taxon>Metazoa</taxon>
        <taxon>Cnidaria</taxon>
        <taxon>Anthozoa</taxon>
        <taxon>Hexacorallia</taxon>
        <taxon>Scleractinia</taxon>
        <taxon>Fungiina</taxon>
        <taxon>Poritidae</taxon>
        <taxon>Porites</taxon>
    </lineage>
</organism>
<dbReference type="InterPro" id="IPR037275">
    <property type="entry name" value="Znf_CTCHY_sf"/>
</dbReference>
<sequence length="98" mass="11074">MGTFNVDTKDAGKAEDARRMDRYTQDNINTHSLSFQTIQSCLICTQASSRTSSFPIGEDSAKFFKCGGKMSVYFCPISKHFIRVDENPYHCEKCGICR</sequence>
<accession>A0ABN8RWY5</accession>